<evidence type="ECO:0000313" key="8">
    <source>
        <dbReference type="EMBL" id="SDG58685.1"/>
    </source>
</evidence>
<dbReference type="Gene3D" id="2.115.10.20">
    <property type="entry name" value="Glycosyl hydrolase domain, family 43"/>
    <property type="match status" value="1"/>
</dbReference>
<protein>
    <submittedName>
        <fullName evidence="8">Fructan beta-fructosidase</fullName>
    </submittedName>
</protein>
<dbReference type="GO" id="GO:0005737">
    <property type="term" value="C:cytoplasm"/>
    <property type="evidence" value="ECO:0007669"/>
    <property type="project" value="TreeGrafter"/>
</dbReference>
<dbReference type="Proteomes" id="UP000199705">
    <property type="component" value="Unassembled WGS sequence"/>
</dbReference>
<proteinExistence type="inferred from homology"/>
<dbReference type="InterPro" id="IPR013148">
    <property type="entry name" value="Glyco_hydro_32_N"/>
</dbReference>
<keyword evidence="2 4" id="KW-0378">Hydrolase</keyword>
<dbReference type="Pfam" id="PF08244">
    <property type="entry name" value="Glyco_hydro_32C"/>
    <property type="match status" value="1"/>
</dbReference>
<gene>
    <name evidence="8" type="ORF">SAMN05192573_10448</name>
</gene>
<evidence type="ECO:0000256" key="4">
    <source>
        <dbReference type="RuleBase" id="RU362110"/>
    </source>
</evidence>
<dbReference type="InterPro" id="IPR023296">
    <property type="entry name" value="Glyco_hydro_beta-prop_sf"/>
</dbReference>
<dbReference type="InterPro" id="IPR001362">
    <property type="entry name" value="Glyco_hydro_32"/>
</dbReference>
<dbReference type="Pfam" id="PF00251">
    <property type="entry name" value="Glyco_hydro_32N"/>
    <property type="match status" value="1"/>
</dbReference>
<dbReference type="PROSITE" id="PS00609">
    <property type="entry name" value="GLYCOSYL_HYDROL_F32"/>
    <property type="match status" value="1"/>
</dbReference>
<comment type="similarity">
    <text evidence="1 4">Belongs to the glycosyl hydrolase 32 family.</text>
</comment>
<reference evidence="9" key="1">
    <citation type="submission" date="2016-10" db="EMBL/GenBank/DDBJ databases">
        <authorList>
            <person name="Varghese N."/>
            <person name="Submissions S."/>
        </authorList>
    </citation>
    <scope>NUCLEOTIDE SEQUENCE [LARGE SCALE GENOMIC DNA]</scope>
    <source>
        <strain evidence="9">Gh-67</strain>
    </source>
</reference>
<feature type="chain" id="PRO_5011649385" evidence="5">
    <location>
        <begin position="23"/>
        <end position="509"/>
    </location>
</feature>
<dbReference type="InterPro" id="IPR013189">
    <property type="entry name" value="Glyco_hydro_32_C"/>
</dbReference>
<name>A0A1G7VFU1_9SPHI</name>
<organism evidence="8 9">
    <name type="scientific">Mucilaginibacter gossypii</name>
    <dbReference type="NCBI Taxonomy" id="551996"/>
    <lineage>
        <taxon>Bacteria</taxon>
        <taxon>Pseudomonadati</taxon>
        <taxon>Bacteroidota</taxon>
        <taxon>Sphingobacteriia</taxon>
        <taxon>Sphingobacteriales</taxon>
        <taxon>Sphingobacteriaceae</taxon>
        <taxon>Mucilaginibacter</taxon>
    </lineage>
</organism>
<feature type="domain" description="Glycosyl hydrolase family 32 C-terminal" evidence="7">
    <location>
        <begin position="367"/>
        <end position="501"/>
    </location>
</feature>
<sequence length="509" mass="57190">MKTKCGTLILPLLIALNCICKAQDSSPKPYADEHRPQVHFSPAQHWMNDPNGMVYYNHTYHLFFQYYPKDIVWGPMHWGHAESKDLVHWKQLPIALYPDSLGYIFSGSAVADSNNTTGFGKNGKIPLVAIFTHHDPKGEKEGTDKFQNQSLAYSLDGGGTWTKYSGNPVLKNPGVRDFRDPKVMWYAPEKKWVMTLATQDHISFYSAPDLKNWKKESEFGIKAGAHGGVWECPDLFPLKMNGKTYWILIVNLNPGGPNGGSATQYFVGNFDGNKFSPLDSNTRWLDYGPDEYAGITWSNTGSRKIFLGWMSNWQYANQVPTKAWRNAATIPRELSLKQSKGQILLISKPVTELKNIEEKTIVLKQPLVNRSLDLTSKINKLKSRYVLKMSFATLKDYSIGLSNPKGEELLIGYDPAKDEYYIDRTKAGKMDFQKNFSGCFTAPRLSTAKNSDVILVVDKSSVELFADGGLTTMTAIYFPTEDFNNLAVKTTGKLAINNISISGLKSIWK</sequence>
<keyword evidence="5" id="KW-0732">Signal</keyword>
<accession>A0A1G7VFU1</accession>
<dbReference type="STRING" id="551996.SAMN05192573_10448"/>
<evidence type="ECO:0000256" key="1">
    <source>
        <dbReference type="ARBA" id="ARBA00009902"/>
    </source>
</evidence>
<dbReference type="PANTHER" id="PTHR42800:SF1">
    <property type="entry name" value="EXOINULINASE INUD (AFU_ORTHOLOGUE AFUA_5G00480)"/>
    <property type="match status" value="1"/>
</dbReference>
<dbReference type="PANTHER" id="PTHR42800">
    <property type="entry name" value="EXOINULINASE INUD (AFU_ORTHOLOGUE AFUA_5G00480)"/>
    <property type="match status" value="1"/>
</dbReference>
<dbReference type="InterPro" id="IPR013320">
    <property type="entry name" value="ConA-like_dom_sf"/>
</dbReference>
<dbReference type="Gene3D" id="2.60.120.560">
    <property type="entry name" value="Exo-inulinase, domain 1"/>
    <property type="match status" value="1"/>
</dbReference>
<dbReference type="InterPro" id="IPR018053">
    <property type="entry name" value="Glyco_hydro_32_AS"/>
</dbReference>
<evidence type="ECO:0000259" key="7">
    <source>
        <dbReference type="Pfam" id="PF08244"/>
    </source>
</evidence>
<keyword evidence="9" id="KW-1185">Reference proteome</keyword>
<evidence type="ECO:0000256" key="3">
    <source>
        <dbReference type="ARBA" id="ARBA00023295"/>
    </source>
</evidence>
<dbReference type="RefSeq" id="WP_091165135.1">
    <property type="nucleotide sequence ID" value="NZ_FNCG01000004.1"/>
</dbReference>
<dbReference type="SUPFAM" id="SSF49899">
    <property type="entry name" value="Concanavalin A-like lectins/glucanases"/>
    <property type="match status" value="1"/>
</dbReference>
<dbReference type="EMBL" id="FNCG01000004">
    <property type="protein sequence ID" value="SDG58685.1"/>
    <property type="molecule type" value="Genomic_DNA"/>
</dbReference>
<evidence type="ECO:0000256" key="2">
    <source>
        <dbReference type="ARBA" id="ARBA00022801"/>
    </source>
</evidence>
<dbReference type="GO" id="GO:0005987">
    <property type="term" value="P:sucrose catabolic process"/>
    <property type="evidence" value="ECO:0007669"/>
    <property type="project" value="TreeGrafter"/>
</dbReference>
<evidence type="ECO:0000313" key="9">
    <source>
        <dbReference type="Proteomes" id="UP000199705"/>
    </source>
</evidence>
<dbReference type="AlphaFoldDB" id="A0A1G7VFU1"/>
<feature type="signal peptide" evidence="5">
    <location>
        <begin position="1"/>
        <end position="22"/>
    </location>
</feature>
<dbReference type="CDD" id="cd18622">
    <property type="entry name" value="GH32_Inu-like"/>
    <property type="match status" value="1"/>
</dbReference>
<evidence type="ECO:0000259" key="6">
    <source>
        <dbReference type="Pfam" id="PF00251"/>
    </source>
</evidence>
<dbReference type="GO" id="GO:0004575">
    <property type="term" value="F:sucrose alpha-glucosidase activity"/>
    <property type="evidence" value="ECO:0007669"/>
    <property type="project" value="TreeGrafter"/>
</dbReference>
<evidence type="ECO:0000256" key="5">
    <source>
        <dbReference type="SAM" id="SignalP"/>
    </source>
</evidence>
<dbReference type="SUPFAM" id="SSF75005">
    <property type="entry name" value="Arabinanase/levansucrase/invertase"/>
    <property type="match status" value="1"/>
</dbReference>
<feature type="domain" description="Glycosyl hydrolase family 32 N-terminal" evidence="6">
    <location>
        <begin position="39"/>
        <end position="344"/>
    </location>
</feature>
<keyword evidence="3 4" id="KW-0326">Glycosidase</keyword>
<dbReference type="SMART" id="SM00640">
    <property type="entry name" value="Glyco_32"/>
    <property type="match status" value="1"/>
</dbReference>